<organism evidence="1 2">
    <name type="scientific">Setaria viridis</name>
    <name type="common">Green bristlegrass</name>
    <name type="synonym">Setaria italica subsp. viridis</name>
    <dbReference type="NCBI Taxonomy" id="4556"/>
    <lineage>
        <taxon>Eukaryota</taxon>
        <taxon>Viridiplantae</taxon>
        <taxon>Streptophyta</taxon>
        <taxon>Embryophyta</taxon>
        <taxon>Tracheophyta</taxon>
        <taxon>Spermatophyta</taxon>
        <taxon>Magnoliopsida</taxon>
        <taxon>Liliopsida</taxon>
        <taxon>Poales</taxon>
        <taxon>Poaceae</taxon>
        <taxon>PACMAD clade</taxon>
        <taxon>Panicoideae</taxon>
        <taxon>Panicodae</taxon>
        <taxon>Paniceae</taxon>
        <taxon>Cenchrinae</taxon>
        <taxon>Setaria</taxon>
    </lineage>
</organism>
<accession>A0A4U6UP67</accession>
<evidence type="ECO:0000313" key="2">
    <source>
        <dbReference type="Proteomes" id="UP000298652"/>
    </source>
</evidence>
<dbReference type="EMBL" id="CM016556">
    <property type="protein sequence ID" value="TKW16774.1"/>
    <property type="molecule type" value="Genomic_DNA"/>
</dbReference>
<dbReference type="Gramene" id="TKW16774">
    <property type="protein sequence ID" value="TKW16774"/>
    <property type="gene ID" value="SEVIR_5G321650v2"/>
</dbReference>
<sequence>MLSRAPPNGNGGWGWLVARWNDDGHDRFLPRRRRGRMIRVRPASAHRSARSAGRSTVVARRQLATGRPVVVRVDQRGSRRPPGERLADQRQVQHVVVGGGGGGGGSWSPCGRPA</sequence>
<gene>
    <name evidence="1" type="ORF">SEVIR_5G321650v2</name>
</gene>
<proteinExistence type="predicted"/>
<evidence type="ECO:0000313" key="1">
    <source>
        <dbReference type="EMBL" id="TKW16774.1"/>
    </source>
</evidence>
<name>A0A4U6UP67_SETVI</name>
<reference evidence="1" key="1">
    <citation type="submission" date="2019-03" db="EMBL/GenBank/DDBJ databases">
        <title>WGS assembly of Setaria viridis.</title>
        <authorList>
            <person name="Huang P."/>
            <person name="Jenkins J."/>
            <person name="Grimwood J."/>
            <person name="Barry K."/>
            <person name="Healey A."/>
            <person name="Mamidi S."/>
            <person name="Sreedasyam A."/>
            <person name="Shu S."/>
            <person name="Feldman M."/>
            <person name="Wu J."/>
            <person name="Yu Y."/>
            <person name="Chen C."/>
            <person name="Johnson J."/>
            <person name="Rokhsar D."/>
            <person name="Baxter I."/>
            <person name="Schmutz J."/>
            <person name="Brutnell T."/>
            <person name="Kellogg E."/>
        </authorList>
    </citation>
    <scope>NUCLEOTIDE SEQUENCE [LARGE SCALE GENOMIC DNA]</scope>
</reference>
<dbReference type="AlphaFoldDB" id="A0A4U6UP67"/>
<protein>
    <submittedName>
        <fullName evidence="1">Uncharacterized protein</fullName>
    </submittedName>
</protein>
<dbReference type="Proteomes" id="UP000298652">
    <property type="component" value="Chromosome 5"/>
</dbReference>
<keyword evidence="2" id="KW-1185">Reference proteome</keyword>